<comment type="subcellular location">
    <subcellularLocation>
        <location evidence="1 7">Cell inner membrane</location>
        <topology evidence="1 7">Multi-pass membrane protein</topology>
    </subcellularLocation>
</comment>
<feature type="transmembrane region" description="Helical" evidence="7">
    <location>
        <begin position="131"/>
        <end position="152"/>
    </location>
</feature>
<dbReference type="RefSeq" id="WP_180162327.1">
    <property type="nucleotide sequence ID" value="NZ_CABFNB010000163.1"/>
</dbReference>
<sequence>MSTLLILDLVGMIVAMVLGVPVVFAVLGAALFYYLSGDNTSTLVMMQQVQTSLRSFPLLAIPFFVFAGTVMAKGGIAERIIAFAYVMVGHWRGGLAQVAVLNSLIMGSMSGSAVADAAVDARVLVPQMQRHGYSLGFSSAVSAASSLIAPVLPPSTSLILFGLLGQVSVAQLFIGGVVPALLIAIVCMTIVNIIARRRNYGSVRSASATGPEMASAFRACFWALMMPVMLLLGLRSGLFTITELAVIAALYTLAVSVLAYRTVGWRELWDILKDTATTTSTVLIIMGASAAFSYIFAIERVPAHVISGLSAISENKYVVLLLLNMALLLLGMIVEGAAIMILAAPVLVGIAQHFGIDPVQMGVLVTLNLTIGTLTPPVGIVMFTVCSITGCRVGEFLRELAPFLCGLIALLIALSMIPEIILFLPHWTAL</sequence>
<dbReference type="GO" id="GO:0022857">
    <property type="term" value="F:transmembrane transporter activity"/>
    <property type="evidence" value="ECO:0007669"/>
    <property type="project" value="UniProtKB-UniRule"/>
</dbReference>
<proteinExistence type="inferred from homology"/>
<dbReference type="PANTHER" id="PTHR33362">
    <property type="entry name" value="SIALIC ACID TRAP TRANSPORTER PERMEASE PROTEIN SIAT-RELATED"/>
    <property type="match status" value="1"/>
</dbReference>
<protein>
    <recommendedName>
        <fullName evidence="7">TRAP transporter large permease protein</fullName>
    </recommendedName>
</protein>
<dbReference type="AlphaFoldDB" id="A0A508XBP5"/>
<feature type="transmembrane region" description="Helical" evidence="7">
    <location>
        <begin position="96"/>
        <end position="119"/>
    </location>
</feature>
<evidence type="ECO:0000313" key="10">
    <source>
        <dbReference type="Proteomes" id="UP000507954"/>
    </source>
</evidence>
<dbReference type="InterPro" id="IPR010656">
    <property type="entry name" value="DctM"/>
</dbReference>
<evidence type="ECO:0000259" key="8">
    <source>
        <dbReference type="Pfam" id="PF06808"/>
    </source>
</evidence>
<evidence type="ECO:0000256" key="7">
    <source>
        <dbReference type="RuleBase" id="RU369079"/>
    </source>
</evidence>
<feature type="transmembrane region" description="Helical" evidence="7">
    <location>
        <begin position="317"/>
        <end position="350"/>
    </location>
</feature>
<evidence type="ECO:0000256" key="6">
    <source>
        <dbReference type="ARBA" id="ARBA00023136"/>
    </source>
</evidence>
<evidence type="ECO:0000256" key="5">
    <source>
        <dbReference type="ARBA" id="ARBA00022989"/>
    </source>
</evidence>
<keyword evidence="7" id="KW-0813">Transport</keyword>
<dbReference type="PIRSF" id="PIRSF006066">
    <property type="entry name" value="HI0050"/>
    <property type="match status" value="1"/>
</dbReference>
<organism evidence="9 10">
    <name type="scientific">Sinorhizobium medicae</name>
    <dbReference type="NCBI Taxonomy" id="110321"/>
    <lineage>
        <taxon>Bacteria</taxon>
        <taxon>Pseudomonadati</taxon>
        <taxon>Pseudomonadota</taxon>
        <taxon>Alphaproteobacteria</taxon>
        <taxon>Hyphomicrobiales</taxon>
        <taxon>Rhizobiaceae</taxon>
        <taxon>Sinorhizobium/Ensifer group</taxon>
        <taxon>Sinorhizobium</taxon>
    </lineage>
</organism>
<dbReference type="InterPro" id="IPR004681">
    <property type="entry name" value="TRAP_DctM"/>
</dbReference>
<keyword evidence="3 7" id="KW-0997">Cell inner membrane</keyword>
<dbReference type="EMBL" id="CABFNB010000163">
    <property type="protein sequence ID" value="VTZ65824.1"/>
    <property type="molecule type" value="Genomic_DNA"/>
</dbReference>
<reference evidence="9 10" key="1">
    <citation type="submission" date="2019-06" db="EMBL/GenBank/DDBJ databases">
        <authorList>
            <person name="Le Quere A."/>
            <person name="Colella S."/>
        </authorList>
    </citation>
    <scope>NUCLEOTIDE SEQUENCE [LARGE SCALE GENOMIC DNA]</scope>
    <source>
        <strain evidence="9">EmedicaeMD41</strain>
    </source>
</reference>
<evidence type="ECO:0000256" key="2">
    <source>
        <dbReference type="ARBA" id="ARBA00022475"/>
    </source>
</evidence>
<evidence type="ECO:0000313" key="9">
    <source>
        <dbReference type="EMBL" id="VTZ65824.1"/>
    </source>
</evidence>
<dbReference type="Pfam" id="PF06808">
    <property type="entry name" value="DctM"/>
    <property type="match status" value="1"/>
</dbReference>
<dbReference type="NCBIfam" id="TIGR00786">
    <property type="entry name" value="dctM"/>
    <property type="match status" value="1"/>
</dbReference>
<comment type="function">
    <text evidence="7">Part of the tripartite ATP-independent periplasmic (TRAP) transport system.</text>
</comment>
<keyword evidence="6 7" id="KW-0472">Membrane</keyword>
<feature type="transmembrane region" description="Helical" evidence="7">
    <location>
        <begin position="56"/>
        <end position="76"/>
    </location>
</feature>
<gene>
    <name evidence="9" type="ORF">EMEDMD4_910041</name>
</gene>
<evidence type="ECO:0000256" key="1">
    <source>
        <dbReference type="ARBA" id="ARBA00004429"/>
    </source>
</evidence>
<evidence type="ECO:0000256" key="3">
    <source>
        <dbReference type="ARBA" id="ARBA00022519"/>
    </source>
</evidence>
<dbReference type="Proteomes" id="UP000507954">
    <property type="component" value="Unassembled WGS sequence"/>
</dbReference>
<feature type="transmembrane region" description="Helical" evidence="7">
    <location>
        <begin position="12"/>
        <end position="35"/>
    </location>
</feature>
<comment type="subunit">
    <text evidence="7">The complex comprises the extracytoplasmic solute receptor protein and the two transmembrane proteins.</text>
</comment>
<dbReference type="GO" id="GO:0005886">
    <property type="term" value="C:plasma membrane"/>
    <property type="evidence" value="ECO:0007669"/>
    <property type="project" value="UniProtKB-SubCell"/>
</dbReference>
<feature type="transmembrane region" description="Helical" evidence="7">
    <location>
        <begin position="400"/>
        <end position="424"/>
    </location>
</feature>
<keyword evidence="4 7" id="KW-0812">Transmembrane</keyword>
<feature type="domain" description="TRAP C4-dicarboxylate transport system permease DctM subunit" evidence="8">
    <location>
        <begin position="9"/>
        <end position="420"/>
    </location>
</feature>
<comment type="similarity">
    <text evidence="7">Belongs to the TRAP transporter large permease family.</text>
</comment>
<feature type="transmembrane region" description="Helical" evidence="7">
    <location>
        <begin position="275"/>
        <end position="297"/>
    </location>
</feature>
<keyword evidence="2" id="KW-1003">Cell membrane</keyword>
<accession>A0A508XBP5</accession>
<keyword evidence="5 7" id="KW-1133">Transmembrane helix</keyword>
<feature type="transmembrane region" description="Helical" evidence="7">
    <location>
        <begin position="244"/>
        <end position="263"/>
    </location>
</feature>
<feature type="transmembrane region" description="Helical" evidence="7">
    <location>
        <begin position="362"/>
        <end position="385"/>
    </location>
</feature>
<feature type="transmembrane region" description="Helical" evidence="7">
    <location>
        <begin position="172"/>
        <end position="195"/>
    </location>
</feature>
<dbReference type="PANTHER" id="PTHR33362:SF4">
    <property type="entry name" value="2,3-DIKETO-L-GULONATE TRAP TRANSPORTER LARGE PERMEASE PROTEIN YIAN"/>
    <property type="match status" value="1"/>
</dbReference>
<name>A0A508XBP5_9HYPH</name>
<evidence type="ECO:0000256" key="4">
    <source>
        <dbReference type="ARBA" id="ARBA00022692"/>
    </source>
</evidence>
<feature type="transmembrane region" description="Helical" evidence="7">
    <location>
        <begin position="216"/>
        <end position="238"/>
    </location>
</feature>